<organism evidence="2 3">
    <name type="scientific">Dryococelus australis</name>
    <dbReference type="NCBI Taxonomy" id="614101"/>
    <lineage>
        <taxon>Eukaryota</taxon>
        <taxon>Metazoa</taxon>
        <taxon>Ecdysozoa</taxon>
        <taxon>Arthropoda</taxon>
        <taxon>Hexapoda</taxon>
        <taxon>Insecta</taxon>
        <taxon>Pterygota</taxon>
        <taxon>Neoptera</taxon>
        <taxon>Polyneoptera</taxon>
        <taxon>Phasmatodea</taxon>
        <taxon>Verophasmatodea</taxon>
        <taxon>Anareolatae</taxon>
        <taxon>Phasmatidae</taxon>
        <taxon>Eurycanthinae</taxon>
        <taxon>Dryococelus</taxon>
    </lineage>
</organism>
<proteinExistence type="predicted"/>
<dbReference type="InterPro" id="IPR050863">
    <property type="entry name" value="CenT-Element_Derived"/>
</dbReference>
<dbReference type="Pfam" id="PF03184">
    <property type="entry name" value="DDE_1"/>
    <property type="match status" value="1"/>
</dbReference>
<name>A0ABQ9I870_9NEOP</name>
<dbReference type="PANTHER" id="PTHR19303:SF74">
    <property type="entry name" value="POGO TRANSPOSABLE ELEMENT WITH KRAB DOMAIN"/>
    <property type="match status" value="1"/>
</dbReference>
<protein>
    <recommendedName>
        <fullName evidence="1">DDE-1 domain-containing protein</fullName>
    </recommendedName>
</protein>
<dbReference type="EMBL" id="JARBHB010000002">
    <property type="protein sequence ID" value="KAJ8892835.1"/>
    <property type="molecule type" value="Genomic_DNA"/>
</dbReference>
<accession>A0ABQ9I870</accession>
<evidence type="ECO:0000313" key="3">
    <source>
        <dbReference type="Proteomes" id="UP001159363"/>
    </source>
</evidence>
<feature type="domain" description="DDE-1" evidence="1">
    <location>
        <begin position="199"/>
        <end position="292"/>
    </location>
</feature>
<evidence type="ECO:0000259" key="1">
    <source>
        <dbReference type="Pfam" id="PF03184"/>
    </source>
</evidence>
<dbReference type="Proteomes" id="UP001159363">
    <property type="component" value="Chromosome 2"/>
</dbReference>
<comment type="caution">
    <text evidence="2">The sequence shown here is derived from an EMBL/GenBank/DDBJ whole genome shotgun (WGS) entry which is preliminary data.</text>
</comment>
<dbReference type="Gene3D" id="3.30.420.10">
    <property type="entry name" value="Ribonuclease H-like superfamily/Ribonuclease H"/>
    <property type="match status" value="1"/>
</dbReference>
<evidence type="ECO:0000313" key="2">
    <source>
        <dbReference type="EMBL" id="KAJ8892835.1"/>
    </source>
</evidence>
<dbReference type="InterPro" id="IPR036397">
    <property type="entry name" value="RNaseH_sf"/>
</dbReference>
<keyword evidence="3" id="KW-1185">Reference proteome</keyword>
<sequence>MDQRKLVAWWKAWAEAGGYTTPPCGVPVADLCLQVSMGERVLRSEQDTKKHLGNVGQPNIFSPQEESAFVEHCTEVGDMGVPISVFDLRCIVKGSLNASNKRVHRFPKKICRVGSFLKRHKAELSHKFATNVAHKRALVNEGVIKNEDILHENMINLDESGFYDVPSKGKLLFRRSCRHPEKILNSFKSCYTVMFCGNAEVGTKINSSDSGWMEKSIFHDLFQFYFLPFARMKSGRKIIIGDNLSSHISMKTLTLCEENNISFVCLPPNSTHLHHPLDAAYFSSLESNWRAVLSD</sequence>
<gene>
    <name evidence="2" type="ORF">PR048_005416</name>
</gene>
<dbReference type="PANTHER" id="PTHR19303">
    <property type="entry name" value="TRANSPOSON"/>
    <property type="match status" value="1"/>
</dbReference>
<dbReference type="InterPro" id="IPR004875">
    <property type="entry name" value="DDE_SF_endonuclease_dom"/>
</dbReference>
<reference evidence="2 3" key="1">
    <citation type="submission" date="2023-02" db="EMBL/GenBank/DDBJ databases">
        <title>LHISI_Scaffold_Assembly.</title>
        <authorList>
            <person name="Stuart O.P."/>
            <person name="Cleave R."/>
            <person name="Magrath M.J.L."/>
            <person name="Mikheyev A.S."/>
        </authorList>
    </citation>
    <scope>NUCLEOTIDE SEQUENCE [LARGE SCALE GENOMIC DNA]</scope>
    <source>
        <strain evidence="2">Daus_M_001</strain>
        <tissue evidence="2">Leg muscle</tissue>
    </source>
</reference>